<protein>
    <recommendedName>
        <fullName evidence="4">Deacetylase PdaC domain-containing protein</fullName>
    </recommendedName>
</protein>
<dbReference type="AlphaFoldDB" id="A0A645A5Y4"/>
<feature type="domain" description="Deacetylase PdaC" evidence="2">
    <location>
        <begin position="24"/>
        <end position="119"/>
    </location>
</feature>
<dbReference type="InterPro" id="IPR025303">
    <property type="entry name" value="PdaC"/>
</dbReference>
<proteinExistence type="predicted"/>
<dbReference type="InterPro" id="IPR037126">
    <property type="entry name" value="PdaC/RsiV-like_sf"/>
</dbReference>
<comment type="caution">
    <text evidence="3">The sequence shown here is derived from an EMBL/GenBank/DDBJ whole genome shotgun (WGS) entry which is preliminary data.</text>
</comment>
<feature type="domain" description="DUF3298" evidence="1">
    <location>
        <begin position="143"/>
        <end position="213"/>
    </location>
</feature>
<evidence type="ECO:0000259" key="1">
    <source>
        <dbReference type="Pfam" id="PF11738"/>
    </source>
</evidence>
<accession>A0A645A5Y4</accession>
<gene>
    <name evidence="3" type="ORF">SDC9_94840</name>
</gene>
<evidence type="ECO:0000259" key="2">
    <source>
        <dbReference type="Pfam" id="PF13739"/>
    </source>
</evidence>
<name>A0A645A5Y4_9ZZZZ</name>
<reference evidence="3" key="1">
    <citation type="submission" date="2019-08" db="EMBL/GenBank/DDBJ databases">
        <authorList>
            <person name="Kucharzyk K."/>
            <person name="Murdoch R.W."/>
            <person name="Higgins S."/>
            <person name="Loffler F."/>
        </authorList>
    </citation>
    <scope>NUCLEOTIDE SEQUENCE</scope>
</reference>
<dbReference type="Gene3D" id="3.30.565.40">
    <property type="entry name" value="Fervidobacterium nodosum Rt17-B1 like"/>
    <property type="match status" value="1"/>
</dbReference>
<dbReference type="Pfam" id="PF13739">
    <property type="entry name" value="PdaC"/>
    <property type="match status" value="1"/>
</dbReference>
<dbReference type="EMBL" id="VSSQ01011961">
    <property type="protein sequence ID" value="MPM48118.1"/>
    <property type="molecule type" value="Genomic_DNA"/>
</dbReference>
<dbReference type="Gene3D" id="3.90.640.20">
    <property type="entry name" value="Heat-shock cognate protein, ATPase"/>
    <property type="match status" value="1"/>
</dbReference>
<dbReference type="Pfam" id="PF11738">
    <property type="entry name" value="DUF3298"/>
    <property type="match status" value="1"/>
</dbReference>
<evidence type="ECO:0008006" key="4">
    <source>
        <dbReference type="Google" id="ProtNLM"/>
    </source>
</evidence>
<evidence type="ECO:0000313" key="3">
    <source>
        <dbReference type="EMBL" id="MPM48118.1"/>
    </source>
</evidence>
<dbReference type="InterPro" id="IPR021729">
    <property type="entry name" value="DUF3298"/>
</dbReference>
<sequence>MNPCVVATNKILLQNTLSFNGTVLVRYKIEYPQFESALYKRQISVVNRFYAVRARRFRVYCETTLFDMAVRQYLDDIKNDFPVREFEAMLTYEQTFCADCILSLYFDRYEYTGGAHGNTVRDSQTWNLQSAGLLRLRQIVRCKPNYRTYLIGEANKQIAKDPSDYFDNYPALVAGTFSKNSFYCLTKGVVVYFQQYDIAPYSSGIREFLLPYSDCVISPQEMCLNCGI</sequence>
<organism evidence="3">
    <name type="scientific">bioreactor metagenome</name>
    <dbReference type="NCBI Taxonomy" id="1076179"/>
    <lineage>
        <taxon>unclassified sequences</taxon>
        <taxon>metagenomes</taxon>
        <taxon>ecological metagenomes</taxon>
    </lineage>
</organism>